<dbReference type="InterPro" id="IPR036890">
    <property type="entry name" value="HATPase_C_sf"/>
</dbReference>
<dbReference type="AlphaFoldDB" id="A0A3M8KVC8"/>
<dbReference type="EC" id="2.7.13.3" evidence="4"/>
<dbReference type="RefSeq" id="WP_123046752.1">
    <property type="nucleotide sequence ID" value="NZ_RDSR01000028.1"/>
</dbReference>
<dbReference type="FunFam" id="1.10.287.130:FF:000001">
    <property type="entry name" value="Two-component sensor histidine kinase"/>
    <property type="match status" value="1"/>
</dbReference>
<keyword evidence="6" id="KW-0808">Transferase</keyword>
<sequence>MTENATTDAEAGSASHPPADRSPAHAPWTLRRRLVTVVVALLALVSIVIGFVSVAILRAGLQDELDQQLRSAAERSHGVLDRPDRPGTISEPSAANILNGPAQASGTLALVFDGTTISYGYLDETGAVQGLTDRQVQLLAEHTTASTPVTIDLGGDVGRYRVLGEVTSSGVAYLIGLPLATVDGTAARLAATIAVVSLAGVLIVAGLAAWVVRLALRPLQRVTATAGRVSELPLAQGEVSLVDRVPEADADPRTEVGQVALALNRMLDHVDLALETRQASENKVRRFVADASHELRTPLAAIRGYSELTRRTGQDLPEDIAHALRRIESESVRMTGLVEDLLLLARLDEGRELEREEVDLTALLIDALADAHVAGPDHIWHLDLPDEPLEVEGDGARLHQVVANLLANARIHTPAGTTVTAGLATRDVDGAPSAVITVTDDGPGIPDELQPSLFERFARGDSSRSRGTGSTGLGLAIARAVVSAHHGQITAESRPGFTRFTVTLPA</sequence>
<protein>
    <recommendedName>
        <fullName evidence="4">histidine kinase</fullName>
        <ecNumber evidence="4">2.7.13.3</ecNumber>
    </recommendedName>
</protein>
<accession>A0A3M8KVC8</accession>
<dbReference type="GO" id="GO:0005509">
    <property type="term" value="F:calcium ion binding"/>
    <property type="evidence" value="ECO:0007669"/>
    <property type="project" value="UniProtKB-ARBA"/>
</dbReference>
<comment type="catalytic activity">
    <reaction evidence="1">
        <text>ATP + protein L-histidine = ADP + protein N-phospho-L-histidine.</text>
        <dbReference type="EC" id="2.7.13.3"/>
    </reaction>
</comment>
<dbReference type="CDD" id="cd00075">
    <property type="entry name" value="HATPase"/>
    <property type="match status" value="1"/>
</dbReference>
<evidence type="ECO:0000256" key="4">
    <source>
        <dbReference type="ARBA" id="ARBA00012438"/>
    </source>
</evidence>
<keyword evidence="11 13" id="KW-0472">Membrane</keyword>
<feature type="domain" description="Histidine kinase" evidence="14">
    <location>
        <begin position="290"/>
        <end position="506"/>
    </location>
</feature>
<dbReference type="OrthoDB" id="9786919at2"/>
<feature type="compositionally biased region" description="Basic and acidic residues" evidence="12">
    <location>
        <begin position="75"/>
        <end position="85"/>
    </location>
</feature>
<evidence type="ECO:0000259" key="15">
    <source>
        <dbReference type="PROSITE" id="PS50885"/>
    </source>
</evidence>
<evidence type="ECO:0000256" key="7">
    <source>
        <dbReference type="ARBA" id="ARBA00022692"/>
    </source>
</evidence>
<keyword evidence="17" id="KW-1185">Reference proteome</keyword>
<dbReference type="CDD" id="cd00082">
    <property type="entry name" value="HisKA"/>
    <property type="match status" value="1"/>
</dbReference>
<dbReference type="SUPFAM" id="SSF55874">
    <property type="entry name" value="ATPase domain of HSP90 chaperone/DNA topoisomerase II/histidine kinase"/>
    <property type="match status" value="1"/>
</dbReference>
<evidence type="ECO:0000256" key="5">
    <source>
        <dbReference type="ARBA" id="ARBA00022553"/>
    </source>
</evidence>
<feature type="region of interest" description="Disordered" evidence="12">
    <location>
        <begin position="75"/>
        <end position="96"/>
    </location>
</feature>
<organism evidence="16 17">
    <name type="scientific">Cryobacterium tepidiphilum</name>
    <dbReference type="NCBI Taxonomy" id="2486026"/>
    <lineage>
        <taxon>Bacteria</taxon>
        <taxon>Bacillati</taxon>
        <taxon>Actinomycetota</taxon>
        <taxon>Actinomycetes</taxon>
        <taxon>Micrococcales</taxon>
        <taxon>Microbacteriaceae</taxon>
        <taxon>Cryobacterium</taxon>
    </lineage>
</organism>
<keyword evidence="10" id="KW-0902">Two-component regulatory system</keyword>
<evidence type="ECO:0000256" key="12">
    <source>
        <dbReference type="SAM" id="MobiDB-lite"/>
    </source>
</evidence>
<dbReference type="PANTHER" id="PTHR45436">
    <property type="entry name" value="SENSOR HISTIDINE KINASE YKOH"/>
    <property type="match status" value="1"/>
</dbReference>
<dbReference type="PRINTS" id="PR00344">
    <property type="entry name" value="BCTRLSENSOR"/>
</dbReference>
<comment type="subcellular location">
    <subcellularLocation>
        <location evidence="3">Cell membrane</location>
    </subcellularLocation>
</comment>
<dbReference type="Gene3D" id="6.10.340.10">
    <property type="match status" value="1"/>
</dbReference>
<dbReference type="Proteomes" id="UP000279859">
    <property type="component" value="Unassembled WGS sequence"/>
</dbReference>
<evidence type="ECO:0000256" key="1">
    <source>
        <dbReference type="ARBA" id="ARBA00000085"/>
    </source>
</evidence>
<evidence type="ECO:0000256" key="9">
    <source>
        <dbReference type="ARBA" id="ARBA00022989"/>
    </source>
</evidence>
<feature type="domain" description="HAMP" evidence="15">
    <location>
        <begin position="213"/>
        <end position="275"/>
    </location>
</feature>
<evidence type="ECO:0000256" key="13">
    <source>
        <dbReference type="SAM" id="Phobius"/>
    </source>
</evidence>
<dbReference type="Pfam" id="PF02518">
    <property type="entry name" value="HATPase_c"/>
    <property type="match status" value="1"/>
</dbReference>
<dbReference type="InterPro" id="IPR004358">
    <property type="entry name" value="Sig_transdc_His_kin-like_C"/>
</dbReference>
<feature type="transmembrane region" description="Helical" evidence="13">
    <location>
        <begin position="189"/>
        <end position="212"/>
    </location>
</feature>
<dbReference type="InterPro" id="IPR003660">
    <property type="entry name" value="HAMP_dom"/>
</dbReference>
<dbReference type="Gene3D" id="3.30.565.10">
    <property type="entry name" value="Histidine kinase-like ATPase, C-terminal domain"/>
    <property type="match status" value="1"/>
</dbReference>
<proteinExistence type="predicted"/>
<dbReference type="GO" id="GO:0000155">
    <property type="term" value="F:phosphorelay sensor kinase activity"/>
    <property type="evidence" value="ECO:0007669"/>
    <property type="project" value="InterPro"/>
</dbReference>
<dbReference type="InterPro" id="IPR003594">
    <property type="entry name" value="HATPase_dom"/>
</dbReference>
<dbReference type="InterPro" id="IPR050428">
    <property type="entry name" value="TCS_sensor_his_kinase"/>
</dbReference>
<evidence type="ECO:0000256" key="3">
    <source>
        <dbReference type="ARBA" id="ARBA00004236"/>
    </source>
</evidence>
<evidence type="ECO:0000256" key="11">
    <source>
        <dbReference type="ARBA" id="ARBA00023136"/>
    </source>
</evidence>
<evidence type="ECO:0000256" key="6">
    <source>
        <dbReference type="ARBA" id="ARBA00022679"/>
    </source>
</evidence>
<comment type="cofactor">
    <cofactor evidence="2">
        <name>a divalent metal cation</name>
        <dbReference type="ChEBI" id="CHEBI:60240"/>
    </cofactor>
</comment>
<dbReference type="SMART" id="SM00388">
    <property type="entry name" value="HisKA"/>
    <property type="match status" value="1"/>
</dbReference>
<gene>
    <name evidence="16" type="ORF">EEJ31_13200</name>
</gene>
<dbReference type="InterPro" id="IPR036097">
    <property type="entry name" value="HisK_dim/P_sf"/>
</dbReference>
<dbReference type="SMART" id="SM00304">
    <property type="entry name" value="HAMP"/>
    <property type="match status" value="1"/>
</dbReference>
<dbReference type="PROSITE" id="PS50109">
    <property type="entry name" value="HIS_KIN"/>
    <property type="match status" value="1"/>
</dbReference>
<feature type="transmembrane region" description="Helical" evidence="13">
    <location>
        <begin position="34"/>
        <end position="57"/>
    </location>
</feature>
<evidence type="ECO:0000256" key="10">
    <source>
        <dbReference type="ARBA" id="ARBA00023012"/>
    </source>
</evidence>
<keyword evidence="7 13" id="KW-0812">Transmembrane</keyword>
<dbReference type="EMBL" id="RDSR01000028">
    <property type="protein sequence ID" value="RNE56629.1"/>
    <property type="molecule type" value="Genomic_DNA"/>
</dbReference>
<name>A0A3M8KVC8_9MICO</name>
<evidence type="ECO:0000313" key="16">
    <source>
        <dbReference type="EMBL" id="RNE56629.1"/>
    </source>
</evidence>
<dbReference type="InterPro" id="IPR003661">
    <property type="entry name" value="HisK_dim/P_dom"/>
</dbReference>
<evidence type="ECO:0000256" key="2">
    <source>
        <dbReference type="ARBA" id="ARBA00001968"/>
    </source>
</evidence>
<dbReference type="Pfam" id="PF00512">
    <property type="entry name" value="HisKA"/>
    <property type="match status" value="1"/>
</dbReference>
<keyword evidence="8" id="KW-0418">Kinase</keyword>
<feature type="region of interest" description="Disordered" evidence="12">
    <location>
        <begin position="1"/>
        <end position="24"/>
    </location>
</feature>
<dbReference type="FunFam" id="3.30.565.10:FF:000006">
    <property type="entry name" value="Sensor histidine kinase WalK"/>
    <property type="match status" value="1"/>
</dbReference>
<dbReference type="PANTHER" id="PTHR45436:SF5">
    <property type="entry name" value="SENSOR HISTIDINE KINASE TRCS"/>
    <property type="match status" value="1"/>
</dbReference>
<keyword evidence="5" id="KW-0597">Phosphoprotein</keyword>
<dbReference type="SUPFAM" id="SSF47384">
    <property type="entry name" value="Homodimeric domain of signal transducing histidine kinase"/>
    <property type="match status" value="1"/>
</dbReference>
<dbReference type="PROSITE" id="PS50885">
    <property type="entry name" value="HAMP"/>
    <property type="match status" value="1"/>
</dbReference>
<dbReference type="Pfam" id="PF00672">
    <property type="entry name" value="HAMP"/>
    <property type="match status" value="1"/>
</dbReference>
<evidence type="ECO:0000256" key="8">
    <source>
        <dbReference type="ARBA" id="ARBA00022777"/>
    </source>
</evidence>
<dbReference type="CDD" id="cd06225">
    <property type="entry name" value="HAMP"/>
    <property type="match status" value="1"/>
</dbReference>
<reference evidence="16 17" key="1">
    <citation type="submission" date="2018-11" db="EMBL/GenBank/DDBJ databases">
        <title>Cryobacterium sp. nov., isolated from rhizosphere soil of lettuce.</title>
        <authorList>
            <person name="Wang Y."/>
        </authorList>
    </citation>
    <scope>NUCLEOTIDE SEQUENCE [LARGE SCALE GENOMIC DNA]</scope>
    <source>
        <strain evidence="16 17">NEAU-85</strain>
    </source>
</reference>
<keyword evidence="9 13" id="KW-1133">Transmembrane helix</keyword>
<comment type="caution">
    <text evidence="16">The sequence shown here is derived from an EMBL/GenBank/DDBJ whole genome shotgun (WGS) entry which is preliminary data.</text>
</comment>
<evidence type="ECO:0000313" key="17">
    <source>
        <dbReference type="Proteomes" id="UP000279859"/>
    </source>
</evidence>
<dbReference type="Gene3D" id="1.10.287.130">
    <property type="match status" value="1"/>
</dbReference>
<evidence type="ECO:0000259" key="14">
    <source>
        <dbReference type="PROSITE" id="PS50109"/>
    </source>
</evidence>
<dbReference type="GO" id="GO:0005886">
    <property type="term" value="C:plasma membrane"/>
    <property type="evidence" value="ECO:0007669"/>
    <property type="project" value="UniProtKB-SubCell"/>
</dbReference>
<dbReference type="SMART" id="SM00387">
    <property type="entry name" value="HATPase_c"/>
    <property type="match status" value="1"/>
</dbReference>
<dbReference type="InterPro" id="IPR005467">
    <property type="entry name" value="His_kinase_dom"/>
</dbReference>